<protein>
    <recommendedName>
        <fullName evidence="4">Molecular chaperone</fullName>
    </recommendedName>
</protein>
<dbReference type="InterPro" id="IPR013783">
    <property type="entry name" value="Ig-like_fold"/>
</dbReference>
<sequence length="243" mass="27267">MPNIKYVLAAVLGLFISIQSAEAIQVSSMFKVADKNSEGVFTVTNTEGKKIFLNIGIYELTMVDGEIVKTPYTRDNLDQWKLTVRPARTVINPGFEKDLKVSLSCLPDCVSDTDRVFQLAVVPTPYFDESVRPEQAVQMAVGFAPLFIVPGKADKLNYSTRYIDNKLVVYNKGKTFLNISVNNCEGTLNDTCRKNIKVLAGRRFEMELQPDMNKGKLNLEVRTTGNKLKDMRVVIRDANNEKS</sequence>
<proteinExistence type="predicted"/>
<feature type="signal peptide" evidence="1">
    <location>
        <begin position="1"/>
        <end position="23"/>
    </location>
</feature>
<keyword evidence="3" id="KW-1185">Reference proteome</keyword>
<accession>A0ABX5WYC0</accession>
<name>A0ABX5WYC0_9GAMM</name>
<dbReference type="Proteomes" id="UP000315947">
    <property type="component" value="Chromosome"/>
</dbReference>
<feature type="chain" id="PRO_5045580061" description="Molecular chaperone" evidence="1">
    <location>
        <begin position="24"/>
        <end position="243"/>
    </location>
</feature>
<dbReference type="EMBL" id="CP041614">
    <property type="protein sequence ID" value="QDO83212.1"/>
    <property type="molecule type" value="Genomic_DNA"/>
</dbReference>
<evidence type="ECO:0008006" key="4">
    <source>
        <dbReference type="Google" id="ProtNLM"/>
    </source>
</evidence>
<dbReference type="RefSeq" id="WP_144045593.1">
    <property type="nucleotide sequence ID" value="NZ_CP041614.1"/>
</dbReference>
<gene>
    <name evidence="2" type="ORF">FM037_08190</name>
</gene>
<evidence type="ECO:0000313" key="3">
    <source>
        <dbReference type="Proteomes" id="UP000315947"/>
    </source>
</evidence>
<evidence type="ECO:0000313" key="2">
    <source>
        <dbReference type="EMBL" id="QDO83212.1"/>
    </source>
</evidence>
<keyword evidence="1" id="KW-0732">Signal</keyword>
<reference evidence="2 3" key="1">
    <citation type="submission" date="2019-07" db="EMBL/GenBank/DDBJ databases">
        <title>Shewanella sp. YLB-06 whole genomic sequence.</title>
        <authorList>
            <person name="Yu L."/>
        </authorList>
    </citation>
    <scope>NUCLEOTIDE SEQUENCE [LARGE SCALE GENOMIC DNA]</scope>
    <source>
        <strain evidence="2 3">YLB-06</strain>
    </source>
</reference>
<evidence type="ECO:0000256" key="1">
    <source>
        <dbReference type="SAM" id="SignalP"/>
    </source>
</evidence>
<dbReference type="Gene3D" id="2.60.40.10">
    <property type="entry name" value="Immunoglobulins"/>
    <property type="match status" value="1"/>
</dbReference>
<organism evidence="2 3">
    <name type="scientific">Shewanella psychropiezotolerans</name>
    <dbReference type="NCBI Taxonomy" id="2593655"/>
    <lineage>
        <taxon>Bacteria</taxon>
        <taxon>Pseudomonadati</taxon>
        <taxon>Pseudomonadota</taxon>
        <taxon>Gammaproteobacteria</taxon>
        <taxon>Alteromonadales</taxon>
        <taxon>Shewanellaceae</taxon>
        <taxon>Shewanella</taxon>
    </lineage>
</organism>